<dbReference type="EMBL" id="KZ826322">
    <property type="protein sequence ID" value="PYI10331.1"/>
    <property type="molecule type" value="Genomic_DNA"/>
</dbReference>
<sequence>MTSKPSHPLLPAEVGHAEPHLRRCPDRSALGETPAEPRDESGYIHEVTLTRPLALSLVRHTCLVRRLLQPLWLARGHVLAIRRMVQPRVSRGLRRLNLPAYSPLLYSSPHQARSSKVQCPWNKRVKVSANSTSTIVVGAARINNTGSGSHHHPSILAGG</sequence>
<dbReference type="VEuPathDB" id="FungiDB:BO78DRAFT_218098"/>
<protein>
    <submittedName>
        <fullName evidence="1">Uncharacterized protein</fullName>
    </submittedName>
</protein>
<accession>A0A319ELW7</accession>
<evidence type="ECO:0000313" key="2">
    <source>
        <dbReference type="Proteomes" id="UP000248423"/>
    </source>
</evidence>
<proteinExistence type="predicted"/>
<name>A0A319ELW7_ASPSB</name>
<evidence type="ECO:0000313" key="1">
    <source>
        <dbReference type="EMBL" id="PYI10331.1"/>
    </source>
</evidence>
<gene>
    <name evidence="1" type="ORF">BO78DRAFT_218098</name>
</gene>
<dbReference type="AlphaFoldDB" id="A0A319ELW7"/>
<organism evidence="1 2">
    <name type="scientific">Aspergillus sclerotiicarbonarius (strain CBS 121057 / IBT 28362)</name>
    <dbReference type="NCBI Taxonomy" id="1448318"/>
    <lineage>
        <taxon>Eukaryota</taxon>
        <taxon>Fungi</taxon>
        <taxon>Dikarya</taxon>
        <taxon>Ascomycota</taxon>
        <taxon>Pezizomycotina</taxon>
        <taxon>Eurotiomycetes</taxon>
        <taxon>Eurotiomycetidae</taxon>
        <taxon>Eurotiales</taxon>
        <taxon>Aspergillaceae</taxon>
        <taxon>Aspergillus</taxon>
        <taxon>Aspergillus subgen. Circumdati</taxon>
    </lineage>
</organism>
<reference evidence="1 2" key="1">
    <citation type="submission" date="2018-02" db="EMBL/GenBank/DDBJ databases">
        <title>The genomes of Aspergillus section Nigri reveals drivers in fungal speciation.</title>
        <authorList>
            <consortium name="DOE Joint Genome Institute"/>
            <person name="Vesth T.C."/>
            <person name="Nybo J."/>
            <person name="Theobald S."/>
            <person name="Brandl J."/>
            <person name="Frisvad J.C."/>
            <person name="Nielsen K.F."/>
            <person name="Lyhne E.K."/>
            <person name="Kogle M.E."/>
            <person name="Kuo A."/>
            <person name="Riley R."/>
            <person name="Clum A."/>
            <person name="Nolan M."/>
            <person name="Lipzen A."/>
            <person name="Salamov A."/>
            <person name="Henrissat B."/>
            <person name="Wiebenga A."/>
            <person name="De vries R.P."/>
            <person name="Grigoriev I.V."/>
            <person name="Mortensen U.H."/>
            <person name="Andersen M.R."/>
            <person name="Baker S.E."/>
        </authorList>
    </citation>
    <scope>NUCLEOTIDE SEQUENCE [LARGE SCALE GENOMIC DNA]</scope>
    <source>
        <strain evidence="1 2">CBS 121057</strain>
    </source>
</reference>
<keyword evidence="2" id="KW-1185">Reference proteome</keyword>
<dbReference type="Proteomes" id="UP000248423">
    <property type="component" value="Unassembled WGS sequence"/>
</dbReference>